<evidence type="ECO:0000256" key="15">
    <source>
        <dbReference type="SAM" id="MobiDB-lite"/>
    </source>
</evidence>
<dbReference type="Gene3D" id="3.10.50.40">
    <property type="match status" value="1"/>
</dbReference>
<dbReference type="GO" id="GO:0051301">
    <property type="term" value="P:cell division"/>
    <property type="evidence" value="ECO:0007669"/>
    <property type="project" value="UniProtKB-KW"/>
</dbReference>
<dbReference type="EMBL" id="QXDC01000002">
    <property type="protein sequence ID" value="RIA46093.1"/>
    <property type="molecule type" value="Genomic_DNA"/>
</dbReference>
<evidence type="ECO:0000256" key="10">
    <source>
        <dbReference type="ARBA" id="ARBA00024849"/>
    </source>
</evidence>
<comment type="domain">
    <text evidence="12">Consists of 3 domains; the N-terminus binds the ribosome, the middle domain has PPIase activity, while the C-terminus has intrinsic chaperone activity on its own.</text>
</comment>
<dbReference type="PROSITE" id="PS50059">
    <property type="entry name" value="FKBP_PPIASE"/>
    <property type="match status" value="1"/>
</dbReference>
<comment type="catalytic activity">
    <reaction evidence="1 12 13">
        <text>[protein]-peptidylproline (omega=180) = [protein]-peptidylproline (omega=0)</text>
        <dbReference type="Rhea" id="RHEA:16237"/>
        <dbReference type="Rhea" id="RHEA-COMP:10747"/>
        <dbReference type="Rhea" id="RHEA-COMP:10748"/>
        <dbReference type="ChEBI" id="CHEBI:83833"/>
        <dbReference type="ChEBI" id="CHEBI:83834"/>
        <dbReference type="EC" id="5.2.1.8"/>
    </reaction>
</comment>
<dbReference type="InterPro" id="IPR008881">
    <property type="entry name" value="Trigger_fac_ribosome-bd_bac"/>
</dbReference>
<evidence type="ECO:0000313" key="17">
    <source>
        <dbReference type="EMBL" id="RIA46093.1"/>
    </source>
</evidence>
<comment type="subcellular location">
    <subcellularLocation>
        <location evidence="12">Cytoplasm</location>
    </subcellularLocation>
    <text evidence="12">About half TF is bound to the ribosome near the polypeptide exit tunnel while the other half is free in the cytoplasm.</text>
</comment>
<dbReference type="RefSeq" id="WP_119034418.1">
    <property type="nucleotide sequence ID" value="NZ_QXDC01000002.1"/>
</dbReference>
<evidence type="ECO:0000256" key="12">
    <source>
        <dbReference type="HAMAP-Rule" id="MF_00303"/>
    </source>
</evidence>
<dbReference type="GO" id="GO:0005737">
    <property type="term" value="C:cytoplasm"/>
    <property type="evidence" value="ECO:0007669"/>
    <property type="project" value="UniProtKB-SubCell"/>
</dbReference>
<keyword evidence="8 12" id="KW-0413">Isomerase</keyword>
<keyword evidence="5 12" id="KW-0132">Cell division</keyword>
<dbReference type="HAMAP" id="MF_00303">
    <property type="entry name" value="Trigger_factor_Tig"/>
    <property type="match status" value="1"/>
</dbReference>
<proteinExistence type="inferred from homology"/>
<evidence type="ECO:0000256" key="9">
    <source>
        <dbReference type="ARBA" id="ARBA00023306"/>
    </source>
</evidence>
<keyword evidence="6 12" id="KW-0697">Rotamase</keyword>
<dbReference type="Gene3D" id="3.30.70.1050">
    <property type="entry name" value="Trigger factor ribosome-binding domain"/>
    <property type="match status" value="1"/>
</dbReference>
<dbReference type="FunFam" id="3.10.50.40:FF:000001">
    <property type="entry name" value="Trigger factor"/>
    <property type="match status" value="1"/>
</dbReference>
<dbReference type="InterPro" id="IPR036611">
    <property type="entry name" value="Trigger_fac_ribosome-bd_sf"/>
</dbReference>
<comment type="similarity">
    <text evidence="2 12 14">Belongs to the FKBP-type PPIase family. Tig subfamily.</text>
</comment>
<dbReference type="InterPro" id="IPR027304">
    <property type="entry name" value="Trigger_fact/SurA_dom_sf"/>
</dbReference>
<evidence type="ECO:0000256" key="5">
    <source>
        <dbReference type="ARBA" id="ARBA00022618"/>
    </source>
</evidence>
<comment type="caution">
    <text evidence="17">The sequence shown here is derived from an EMBL/GenBank/DDBJ whole genome shotgun (WGS) entry which is preliminary data.</text>
</comment>
<evidence type="ECO:0000256" key="13">
    <source>
        <dbReference type="PROSITE-ProRule" id="PRU00277"/>
    </source>
</evidence>
<feature type="compositionally biased region" description="Basic and acidic residues" evidence="15">
    <location>
        <begin position="507"/>
        <end position="518"/>
    </location>
</feature>
<feature type="domain" description="PPIase FKBP-type" evidence="16">
    <location>
        <begin position="164"/>
        <end position="259"/>
    </location>
</feature>
<evidence type="ECO:0000256" key="4">
    <source>
        <dbReference type="ARBA" id="ARBA00016902"/>
    </source>
</evidence>
<dbReference type="PANTHER" id="PTHR30560:SF3">
    <property type="entry name" value="TRIGGER FACTOR-LIKE PROTEIN TIG, CHLOROPLASTIC"/>
    <property type="match status" value="1"/>
</dbReference>
<dbReference type="Gene3D" id="1.10.3120.10">
    <property type="entry name" value="Trigger factor, C-terminal domain"/>
    <property type="match status" value="1"/>
</dbReference>
<feature type="region of interest" description="Disordered" evidence="15">
    <location>
        <begin position="439"/>
        <end position="551"/>
    </location>
</feature>
<dbReference type="GO" id="GO:0043335">
    <property type="term" value="P:protein unfolding"/>
    <property type="evidence" value="ECO:0007669"/>
    <property type="project" value="TreeGrafter"/>
</dbReference>
<dbReference type="OrthoDB" id="9767721at2"/>
<dbReference type="GO" id="GO:0051083">
    <property type="term" value="P:'de novo' cotranslational protein folding"/>
    <property type="evidence" value="ECO:0007669"/>
    <property type="project" value="TreeGrafter"/>
</dbReference>
<dbReference type="InterPro" id="IPR008880">
    <property type="entry name" value="Trigger_fac_C"/>
</dbReference>
<dbReference type="Pfam" id="PF05697">
    <property type="entry name" value="Trigger_N"/>
    <property type="match status" value="1"/>
</dbReference>
<evidence type="ECO:0000313" key="18">
    <source>
        <dbReference type="Proteomes" id="UP000266568"/>
    </source>
</evidence>
<sequence length="551" mass="60174">MQTVETLNEGLKRAYTLTITAKDIDKRVDAEVKRVAPQVRMPGFRPGKVPTNLIRRMHGEALMQDALNSSIQEGVQKVIADHKLRPAMQPSVELGDGYEAGKDAEIKIALEVLPDVPAPAIDGITLERLTVPVDDAAVDAQLEKFASQQKRWDDAAKTHKAKTGDLVVMDFVGKVDGTPFDGGTGEDMSVEIGSGRLIPGFEDQIVGVKAGDEKTIEVTFPEDYNAEHLQGKPATFDLKIKTVRTAKDAVIDEELATSLGLESLDQLKGLLKGQIEQEHNNLTRTHMKRKLLDQLAAGHDFPVPPSMVEAEFQQIWAQLEHEASHEEDPKAALAEMEAERDEYHAIAERRVRLGLLLSEIGQANGVEVTQQEMSRLIMQAAQQYGPEDRERFIQYVQQEPMAAAQLRAPLYEDKVVDFLFEKADVTDRDVTREEIEAAIESEEGFSTGTHSHDHDNHKPGQKSAAKKSAAKKSTAAKPKAEEPAKKAPTKAAPSKDDKPAKKPAAKAKAEAPVKDAAPKKVPAAKAATKAEATEKKPAAKKPAAKKAPAKK</sequence>
<dbReference type="GO" id="GO:0044183">
    <property type="term" value="F:protein folding chaperone"/>
    <property type="evidence" value="ECO:0007669"/>
    <property type="project" value="TreeGrafter"/>
</dbReference>
<accession>A0A397PCD6</accession>
<keyword evidence="18" id="KW-1185">Reference proteome</keyword>
<dbReference type="InterPro" id="IPR046357">
    <property type="entry name" value="PPIase_dom_sf"/>
</dbReference>
<dbReference type="EC" id="5.2.1.8" evidence="3 12"/>
<evidence type="ECO:0000259" key="16">
    <source>
        <dbReference type="PROSITE" id="PS50059"/>
    </source>
</evidence>
<dbReference type="GO" id="GO:0015031">
    <property type="term" value="P:protein transport"/>
    <property type="evidence" value="ECO:0007669"/>
    <property type="project" value="UniProtKB-UniRule"/>
</dbReference>
<dbReference type="SUPFAM" id="SSF109998">
    <property type="entry name" value="Triger factor/SurA peptide-binding domain-like"/>
    <property type="match status" value="1"/>
</dbReference>
<keyword evidence="7 12" id="KW-0143">Chaperone</keyword>
<dbReference type="InterPro" id="IPR005215">
    <property type="entry name" value="Trig_fac"/>
</dbReference>
<evidence type="ECO:0000256" key="2">
    <source>
        <dbReference type="ARBA" id="ARBA00005464"/>
    </source>
</evidence>
<dbReference type="SUPFAM" id="SSF102735">
    <property type="entry name" value="Trigger factor ribosome-binding domain"/>
    <property type="match status" value="1"/>
</dbReference>
<dbReference type="Pfam" id="PF00254">
    <property type="entry name" value="FKBP_C"/>
    <property type="match status" value="1"/>
</dbReference>
<dbReference type="Proteomes" id="UP000266568">
    <property type="component" value="Unassembled WGS sequence"/>
</dbReference>
<evidence type="ECO:0000256" key="8">
    <source>
        <dbReference type="ARBA" id="ARBA00023235"/>
    </source>
</evidence>
<keyword evidence="9 12" id="KW-0131">Cell cycle</keyword>
<dbReference type="InterPro" id="IPR037041">
    <property type="entry name" value="Trigger_fac_C_sf"/>
</dbReference>
<dbReference type="Pfam" id="PF05698">
    <property type="entry name" value="Trigger_C"/>
    <property type="match status" value="1"/>
</dbReference>
<evidence type="ECO:0000256" key="6">
    <source>
        <dbReference type="ARBA" id="ARBA00023110"/>
    </source>
</evidence>
<feature type="compositionally biased region" description="Low complexity" evidence="15">
    <location>
        <begin position="519"/>
        <end position="530"/>
    </location>
</feature>
<organism evidence="17 18">
    <name type="scientific">Hephaestia caeni</name>
    <dbReference type="NCBI Taxonomy" id="645617"/>
    <lineage>
        <taxon>Bacteria</taxon>
        <taxon>Pseudomonadati</taxon>
        <taxon>Pseudomonadota</taxon>
        <taxon>Alphaproteobacteria</taxon>
        <taxon>Sphingomonadales</taxon>
        <taxon>Sphingomonadaceae</taxon>
        <taxon>Hephaestia</taxon>
    </lineage>
</organism>
<dbReference type="GO" id="GO:0003755">
    <property type="term" value="F:peptidyl-prolyl cis-trans isomerase activity"/>
    <property type="evidence" value="ECO:0007669"/>
    <property type="project" value="UniProtKB-UniRule"/>
</dbReference>
<keyword evidence="12" id="KW-0963">Cytoplasm</keyword>
<gene>
    <name evidence="12" type="primary">tig</name>
    <name evidence="17" type="ORF">DFR49_0623</name>
</gene>
<evidence type="ECO:0000256" key="14">
    <source>
        <dbReference type="RuleBase" id="RU003914"/>
    </source>
</evidence>
<protein>
    <recommendedName>
        <fullName evidence="4 12">Trigger factor</fullName>
        <shortName evidence="12">TF</shortName>
        <ecNumber evidence="3 12">5.2.1.8</ecNumber>
    </recommendedName>
    <alternativeName>
        <fullName evidence="11 12">PPIase</fullName>
    </alternativeName>
</protein>
<dbReference type="PANTHER" id="PTHR30560">
    <property type="entry name" value="TRIGGER FACTOR CHAPERONE AND PEPTIDYL-PROLYL CIS/TRANS ISOMERASE"/>
    <property type="match status" value="1"/>
</dbReference>
<dbReference type="NCBIfam" id="TIGR00115">
    <property type="entry name" value="tig"/>
    <property type="match status" value="1"/>
</dbReference>
<evidence type="ECO:0000256" key="1">
    <source>
        <dbReference type="ARBA" id="ARBA00000971"/>
    </source>
</evidence>
<dbReference type="GO" id="GO:0043022">
    <property type="term" value="F:ribosome binding"/>
    <property type="evidence" value="ECO:0007669"/>
    <property type="project" value="TreeGrafter"/>
</dbReference>
<reference evidence="17 18" key="1">
    <citation type="submission" date="2018-08" db="EMBL/GenBank/DDBJ databases">
        <title>Genomic Encyclopedia of Type Strains, Phase IV (KMG-IV): sequencing the most valuable type-strain genomes for metagenomic binning, comparative biology and taxonomic classification.</title>
        <authorList>
            <person name="Goeker M."/>
        </authorList>
    </citation>
    <scope>NUCLEOTIDE SEQUENCE [LARGE SCALE GENOMIC DNA]</scope>
    <source>
        <strain evidence="17 18">DSM 25527</strain>
    </source>
</reference>
<feature type="compositionally biased region" description="Basic residues" evidence="15">
    <location>
        <begin position="538"/>
        <end position="551"/>
    </location>
</feature>
<dbReference type="AlphaFoldDB" id="A0A397PCD6"/>
<dbReference type="InterPro" id="IPR001179">
    <property type="entry name" value="PPIase_FKBP_dom"/>
</dbReference>
<name>A0A397PCD6_9SPHN</name>
<evidence type="ECO:0000256" key="7">
    <source>
        <dbReference type="ARBA" id="ARBA00023186"/>
    </source>
</evidence>
<comment type="function">
    <text evidence="10 12">Involved in protein export. Acts as a chaperone by maintaining the newly synthesized protein in an open conformation. Functions as a peptidyl-prolyl cis-trans isomerase.</text>
</comment>
<evidence type="ECO:0000256" key="11">
    <source>
        <dbReference type="ARBA" id="ARBA00029986"/>
    </source>
</evidence>
<dbReference type="SUPFAM" id="SSF54534">
    <property type="entry name" value="FKBP-like"/>
    <property type="match status" value="1"/>
</dbReference>
<evidence type="ECO:0000256" key="3">
    <source>
        <dbReference type="ARBA" id="ARBA00013194"/>
    </source>
</evidence>